<sequence length="134" mass="14968">MSYQYRNPTMLPDGRINCEVLFAAPHPLAGEWRIYTADPDDPDPRSIGRSLHAAALLDPNIEHKFPSPEEVEGALAQRVRSQRDGKLRETDWTQLPDVPAVTRAAFVVYRQALRDLPSQPGFPKTVVWPAAPVA</sequence>
<protein>
    <recommendedName>
        <fullName evidence="1">Phage tail assembly chaperone-like domain-containing protein</fullName>
    </recommendedName>
</protein>
<organism evidence="2 3">
    <name type="scientific">Rhodovulum sulfidophilum</name>
    <name type="common">Rhodobacter sulfidophilus</name>
    <dbReference type="NCBI Taxonomy" id="35806"/>
    <lineage>
        <taxon>Bacteria</taxon>
        <taxon>Pseudomonadati</taxon>
        <taxon>Pseudomonadota</taxon>
        <taxon>Alphaproteobacteria</taxon>
        <taxon>Rhodobacterales</taxon>
        <taxon>Paracoccaceae</taxon>
        <taxon>Rhodovulum</taxon>
    </lineage>
</organism>
<reference evidence="2 3" key="1">
    <citation type="submission" date="2017-08" db="EMBL/GenBank/DDBJ databases">
        <title>Infants hospitalized years apart are colonized by the same room-sourced microbial strains.</title>
        <authorList>
            <person name="Brooks B."/>
            <person name="Olm M.R."/>
            <person name="Firek B.A."/>
            <person name="Baker R."/>
            <person name="Thomas B.C."/>
            <person name="Morowitz M.J."/>
            <person name="Banfield J.F."/>
        </authorList>
    </citation>
    <scope>NUCLEOTIDE SEQUENCE [LARGE SCALE GENOMIC DNA]</scope>
    <source>
        <strain evidence="2">S2_005_002_R2_34</strain>
    </source>
</reference>
<comment type="caution">
    <text evidence="2">The sequence shown here is derived from an EMBL/GenBank/DDBJ whole genome shotgun (WGS) entry which is preliminary data.</text>
</comment>
<evidence type="ECO:0000259" key="1">
    <source>
        <dbReference type="Pfam" id="PF16778"/>
    </source>
</evidence>
<dbReference type="Gene3D" id="6.10.140.1310">
    <property type="match status" value="1"/>
</dbReference>
<feature type="domain" description="Phage tail assembly chaperone-like" evidence="1">
    <location>
        <begin position="76"/>
        <end position="132"/>
    </location>
</feature>
<name>A0A2W5NB45_RHOSU</name>
<accession>A0A2W5NB45</accession>
<evidence type="ECO:0000313" key="3">
    <source>
        <dbReference type="Proteomes" id="UP000249185"/>
    </source>
</evidence>
<dbReference type="AlphaFoldDB" id="A0A2W5NB45"/>
<proteinExistence type="predicted"/>
<gene>
    <name evidence="2" type="ORF">DI556_09870</name>
</gene>
<evidence type="ECO:0000313" key="2">
    <source>
        <dbReference type="EMBL" id="PZQ49768.1"/>
    </source>
</evidence>
<dbReference type="Proteomes" id="UP000249185">
    <property type="component" value="Unassembled WGS sequence"/>
</dbReference>
<dbReference type="EMBL" id="QFPW01000006">
    <property type="protein sequence ID" value="PZQ49768.1"/>
    <property type="molecule type" value="Genomic_DNA"/>
</dbReference>
<dbReference type="Pfam" id="PF16778">
    <property type="entry name" value="Phage_tail_APC"/>
    <property type="match status" value="1"/>
</dbReference>
<dbReference type="InterPro" id="IPR031893">
    <property type="entry name" value="Phage_tail_APC"/>
</dbReference>